<evidence type="ECO:0000256" key="1">
    <source>
        <dbReference type="SAM" id="MobiDB-lite"/>
    </source>
</evidence>
<feature type="region of interest" description="Disordered" evidence="1">
    <location>
        <begin position="48"/>
        <end position="82"/>
    </location>
</feature>
<dbReference type="EMBL" id="GIFC01002661">
    <property type="protein sequence ID" value="MXU84744.1"/>
    <property type="molecule type" value="Transcribed_RNA"/>
</dbReference>
<proteinExistence type="predicted"/>
<sequence>MITFKNEKKKSEIMISSTFFVVSICLFLVSATSADDIRKVDSYTALPVSHQSDRRRQKTATSPKLMQHARDATPDRRAVVRS</sequence>
<name>A0A6B0U7E1_IXORI</name>
<evidence type="ECO:0000313" key="2">
    <source>
        <dbReference type="EMBL" id="MXU84744.1"/>
    </source>
</evidence>
<reference evidence="2" key="1">
    <citation type="submission" date="2019-12" db="EMBL/GenBank/DDBJ databases">
        <title>An insight into the sialome of adult female Ixodes ricinus ticks feeding for 6 days.</title>
        <authorList>
            <person name="Perner J."/>
            <person name="Ribeiro J.M.C."/>
        </authorList>
    </citation>
    <scope>NUCLEOTIDE SEQUENCE</scope>
    <source>
        <strain evidence="2">Semi-engorged</strain>
        <tissue evidence="2">Salivary glands</tissue>
    </source>
</reference>
<organism evidence="2">
    <name type="scientific">Ixodes ricinus</name>
    <name type="common">Common tick</name>
    <name type="synonym">Acarus ricinus</name>
    <dbReference type="NCBI Taxonomy" id="34613"/>
    <lineage>
        <taxon>Eukaryota</taxon>
        <taxon>Metazoa</taxon>
        <taxon>Ecdysozoa</taxon>
        <taxon>Arthropoda</taxon>
        <taxon>Chelicerata</taxon>
        <taxon>Arachnida</taxon>
        <taxon>Acari</taxon>
        <taxon>Parasitiformes</taxon>
        <taxon>Ixodida</taxon>
        <taxon>Ixodoidea</taxon>
        <taxon>Ixodidae</taxon>
        <taxon>Ixodinae</taxon>
        <taxon>Ixodes</taxon>
    </lineage>
</organism>
<protein>
    <submittedName>
        <fullName evidence="2">Uncharacterized protein</fullName>
    </submittedName>
</protein>
<dbReference type="AlphaFoldDB" id="A0A6B0U7E1"/>
<feature type="compositionally biased region" description="Basic and acidic residues" evidence="1">
    <location>
        <begin position="68"/>
        <end position="82"/>
    </location>
</feature>
<accession>A0A6B0U7E1</accession>